<comment type="caution">
    <text evidence="2">The sequence shown here is derived from an EMBL/GenBank/DDBJ whole genome shotgun (WGS) entry which is preliminary data.</text>
</comment>
<sequence length="200" mass="20018">MVNVGPMRPLLARHRRPLAVLCAVAAVLLVRLPQTSPPGGDVLVAARDLPGGTPLTSGDVRIIRLRPPPSGALSGLPESAVLAAPVRRGEPLTDLRLLGPALLDAHAPGLVAAPVRIPDSVLGALVRPGDRVDVLAVPEAALPASGPPPAPLVTAAPVLAVPPPDGSSGALLLLAVTRPEAAALAGAPHLTLSLHPPVPS</sequence>
<dbReference type="Proteomes" id="UP001501842">
    <property type="component" value="Unassembled WGS sequence"/>
</dbReference>
<proteinExistence type="predicted"/>
<gene>
    <name evidence="2" type="ORF">GCM10010439_24370</name>
</gene>
<dbReference type="CDD" id="cd11614">
    <property type="entry name" value="SAF_CpaB_FlgA_like"/>
    <property type="match status" value="1"/>
</dbReference>
<organism evidence="2 3">
    <name type="scientific">Actinocorallia aurantiaca</name>
    <dbReference type="NCBI Taxonomy" id="46204"/>
    <lineage>
        <taxon>Bacteria</taxon>
        <taxon>Bacillati</taxon>
        <taxon>Actinomycetota</taxon>
        <taxon>Actinomycetes</taxon>
        <taxon>Streptosporangiales</taxon>
        <taxon>Thermomonosporaceae</taxon>
        <taxon>Actinocorallia</taxon>
    </lineage>
</organism>
<dbReference type="Pfam" id="PF08666">
    <property type="entry name" value="SAF"/>
    <property type="match status" value="1"/>
</dbReference>
<evidence type="ECO:0000313" key="2">
    <source>
        <dbReference type="EMBL" id="GAA2725127.1"/>
    </source>
</evidence>
<reference evidence="2 3" key="1">
    <citation type="journal article" date="2019" name="Int. J. Syst. Evol. Microbiol.">
        <title>The Global Catalogue of Microorganisms (GCM) 10K type strain sequencing project: providing services to taxonomists for standard genome sequencing and annotation.</title>
        <authorList>
            <consortium name="The Broad Institute Genomics Platform"/>
            <consortium name="The Broad Institute Genome Sequencing Center for Infectious Disease"/>
            <person name="Wu L."/>
            <person name="Ma J."/>
        </authorList>
    </citation>
    <scope>NUCLEOTIDE SEQUENCE [LARGE SCALE GENOMIC DNA]</scope>
    <source>
        <strain evidence="2 3">JCM 8201</strain>
    </source>
</reference>
<dbReference type="InterPro" id="IPR013974">
    <property type="entry name" value="SAF"/>
</dbReference>
<keyword evidence="3" id="KW-1185">Reference proteome</keyword>
<evidence type="ECO:0000313" key="3">
    <source>
        <dbReference type="Proteomes" id="UP001501842"/>
    </source>
</evidence>
<evidence type="ECO:0000259" key="1">
    <source>
        <dbReference type="SMART" id="SM00858"/>
    </source>
</evidence>
<dbReference type="EMBL" id="BAAATZ010000008">
    <property type="protein sequence ID" value="GAA2725127.1"/>
    <property type="molecule type" value="Genomic_DNA"/>
</dbReference>
<name>A0ABN3U9S2_9ACTN</name>
<protein>
    <submittedName>
        <fullName evidence="2">SAF domain-containing protein</fullName>
    </submittedName>
</protein>
<accession>A0ABN3U9S2</accession>
<feature type="domain" description="SAF" evidence="1">
    <location>
        <begin position="40"/>
        <end position="98"/>
    </location>
</feature>
<dbReference type="SMART" id="SM00858">
    <property type="entry name" value="SAF"/>
    <property type="match status" value="1"/>
</dbReference>